<dbReference type="SUPFAM" id="SSF51905">
    <property type="entry name" value="FAD/NAD(P)-binding domain"/>
    <property type="match status" value="1"/>
</dbReference>
<accession>A0A0P7BBS2</accession>
<evidence type="ECO:0000313" key="8">
    <source>
        <dbReference type="Proteomes" id="UP000050424"/>
    </source>
</evidence>
<comment type="caution">
    <text evidence="7">The sequence shown here is derived from an EMBL/GenBank/DDBJ whole genome shotgun (WGS) entry which is preliminary data.</text>
</comment>
<evidence type="ECO:0000256" key="6">
    <source>
        <dbReference type="ARBA" id="ARBA00023033"/>
    </source>
</evidence>
<dbReference type="PANTHER" id="PTHR46720">
    <property type="entry name" value="HYDROXYLASE, PUTATIVE (AFU_ORTHOLOGUE AFUA_3G01460)-RELATED"/>
    <property type="match status" value="1"/>
</dbReference>
<gene>
    <name evidence="7" type="ORF">AK830_g6686</name>
</gene>
<dbReference type="EMBL" id="LKCW01000096">
    <property type="protein sequence ID" value="KPM39853.1"/>
    <property type="molecule type" value="Genomic_DNA"/>
</dbReference>
<evidence type="ECO:0000256" key="5">
    <source>
        <dbReference type="ARBA" id="ARBA00023002"/>
    </source>
</evidence>
<comment type="similarity">
    <text evidence="2">Belongs to the paxM FAD-dependent monooxygenase family.</text>
</comment>
<evidence type="ECO:0000256" key="3">
    <source>
        <dbReference type="ARBA" id="ARBA00022630"/>
    </source>
</evidence>
<reference evidence="7 8" key="1">
    <citation type="submission" date="2015-09" db="EMBL/GenBank/DDBJ databases">
        <title>Draft genome of a European isolate of the apple canker pathogen Neonectria ditissima.</title>
        <authorList>
            <person name="Gomez-Cortecero A."/>
            <person name="Harrison R.J."/>
            <person name="Armitage A.D."/>
        </authorList>
    </citation>
    <scope>NUCLEOTIDE SEQUENCE [LARGE SCALE GENOMIC DNA]</scope>
    <source>
        <strain evidence="7 8">R09/05</strain>
    </source>
</reference>
<dbReference type="PRINTS" id="PR00420">
    <property type="entry name" value="RNGMNOXGNASE"/>
</dbReference>
<organism evidence="7 8">
    <name type="scientific">Neonectria ditissima</name>
    <dbReference type="NCBI Taxonomy" id="78410"/>
    <lineage>
        <taxon>Eukaryota</taxon>
        <taxon>Fungi</taxon>
        <taxon>Dikarya</taxon>
        <taxon>Ascomycota</taxon>
        <taxon>Pezizomycotina</taxon>
        <taxon>Sordariomycetes</taxon>
        <taxon>Hypocreomycetidae</taxon>
        <taxon>Hypocreales</taxon>
        <taxon>Nectriaceae</taxon>
        <taxon>Neonectria</taxon>
    </lineage>
</organism>
<evidence type="ECO:0000256" key="4">
    <source>
        <dbReference type="ARBA" id="ARBA00022827"/>
    </source>
</evidence>
<name>A0A0P7BBS2_9HYPO</name>
<dbReference type="InterPro" id="IPR036188">
    <property type="entry name" value="FAD/NAD-bd_sf"/>
</dbReference>
<evidence type="ECO:0000256" key="2">
    <source>
        <dbReference type="ARBA" id="ARBA00007992"/>
    </source>
</evidence>
<dbReference type="InterPro" id="IPR051104">
    <property type="entry name" value="FAD_monoxygenase"/>
</dbReference>
<dbReference type="Proteomes" id="UP000050424">
    <property type="component" value="Unassembled WGS sequence"/>
</dbReference>
<dbReference type="GO" id="GO:0004497">
    <property type="term" value="F:monooxygenase activity"/>
    <property type="evidence" value="ECO:0007669"/>
    <property type="project" value="UniProtKB-KW"/>
</dbReference>
<sequence>MAVKDYTNGAAPLKVAIIGGGPGGLGAAIALGRLPFVDWTLYEKKPEISETGGGISLQQHTWRMLEWNGAAKNIKPQDFFRNGRTGEIVEENYYPPHVNPKHVSCRLRRALLQAALLKEVDQSRVRLSQKLVKVQKLASGKVEIEFENGRRDEFVRSFTFPSHKIKYNGQSAYRTMIHKPTAEAIKGIPKASVFWQNLGGRYVFTSPLGGDDFEVTARLSRPSEGQEHVSWGRPFDFNALVSEYDGFCEPVRKVVALAAAQGGTQEFALFSGPRLESVIALDAVALIGDASHPLSGAFGAGAGFALEDVYALTRSVEWAWKGGKGVAAALELYDRIRSPHYGDLYAVLDWYGGIFTEIAAEGLPVDDEIAQRIRRTRGKQGSWMYHYDVEKAVDEILQDVDETAKAV</sequence>
<keyword evidence="5" id="KW-0560">Oxidoreductase</keyword>
<keyword evidence="3" id="KW-0285">Flavoprotein</keyword>
<dbReference type="GO" id="GO:0044550">
    <property type="term" value="P:secondary metabolite biosynthetic process"/>
    <property type="evidence" value="ECO:0007669"/>
    <property type="project" value="TreeGrafter"/>
</dbReference>
<keyword evidence="4" id="KW-0274">FAD</keyword>
<dbReference type="AlphaFoldDB" id="A0A0P7BBS2"/>
<keyword evidence="6" id="KW-0503">Monooxygenase</keyword>
<keyword evidence="8" id="KW-1185">Reference proteome</keyword>
<dbReference type="PANTHER" id="PTHR46720:SF3">
    <property type="entry name" value="FAD-BINDING DOMAIN-CONTAINING PROTEIN-RELATED"/>
    <property type="match status" value="1"/>
</dbReference>
<evidence type="ECO:0000313" key="7">
    <source>
        <dbReference type="EMBL" id="KPM39853.1"/>
    </source>
</evidence>
<evidence type="ECO:0000256" key="1">
    <source>
        <dbReference type="ARBA" id="ARBA00001974"/>
    </source>
</evidence>
<dbReference type="Gene3D" id="3.50.50.60">
    <property type="entry name" value="FAD/NAD(P)-binding domain"/>
    <property type="match status" value="1"/>
</dbReference>
<proteinExistence type="inferred from homology"/>
<comment type="cofactor">
    <cofactor evidence="1">
        <name>FAD</name>
        <dbReference type="ChEBI" id="CHEBI:57692"/>
    </cofactor>
</comment>
<dbReference type="OrthoDB" id="417877at2759"/>
<protein>
    <recommendedName>
        <fullName evidence="9">FAD-binding domain-containing protein</fullName>
    </recommendedName>
</protein>
<dbReference type="STRING" id="78410.A0A0P7BBS2"/>
<evidence type="ECO:0008006" key="9">
    <source>
        <dbReference type="Google" id="ProtNLM"/>
    </source>
</evidence>